<gene>
    <name evidence="1" type="ORF">LOK49_LG08G02003</name>
</gene>
<evidence type="ECO:0000313" key="1">
    <source>
        <dbReference type="EMBL" id="KAI8003556.1"/>
    </source>
</evidence>
<dbReference type="EMBL" id="CM045766">
    <property type="protein sequence ID" value="KAI8003556.1"/>
    <property type="molecule type" value="Genomic_DNA"/>
</dbReference>
<reference evidence="1 2" key="1">
    <citation type="journal article" date="2022" name="Plant J.">
        <title>Chromosome-level genome of Camellia lanceoleosa provides a valuable resource for understanding genome evolution and self-incompatibility.</title>
        <authorList>
            <person name="Gong W."/>
            <person name="Xiao S."/>
            <person name="Wang L."/>
            <person name="Liao Z."/>
            <person name="Chang Y."/>
            <person name="Mo W."/>
            <person name="Hu G."/>
            <person name="Li W."/>
            <person name="Zhao G."/>
            <person name="Zhu H."/>
            <person name="Hu X."/>
            <person name="Ji K."/>
            <person name="Xiang X."/>
            <person name="Song Q."/>
            <person name="Yuan D."/>
            <person name="Jin S."/>
            <person name="Zhang L."/>
        </authorList>
    </citation>
    <scope>NUCLEOTIDE SEQUENCE [LARGE SCALE GENOMIC DNA]</scope>
    <source>
        <strain evidence="1">SQ_2022a</strain>
    </source>
</reference>
<proteinExistence type="predicted"/>
<evidence type="ECO:0000313" key="2">
    <source>
        <dbReference type="Proteomes" id="UP001060215"/>
    </source>
</evidence>
<comment type="caution">
    <text evidence="1">The sequence shown here is derived from an EMBL/GenBank/DDBJ whole genome shotgun (WGS) entry which is preliminary data.</text>
</comment>
<accession>A0ACC0GS80</accession>
<organism evidence="1 2">
    <name type="scientific">Camellia lanceoleosa</name>
    <dbReference type="NCBI Taxonomy" id="1840588"/>
    <lineage>
        <taxon>Eukaryota</taxon>
        <taxon>Viridiplantae</taxon>
        <taxon>Streptophyta</taxon>
        <taxon>Embryophyta</taxon>
        <taxon>Tracheophyta</taxon>
        <taxon>Spermatophyta</taxon>
        <taxon>Magnoliopsida</taxon>
        <taxon>eudicotyledons</taxon>
        <taxon>Gunneridae</taxon>
        <taxon>Pentapetalae</taxon>
        <taxon>asterids</taxon>
        <taxon>Ericales</taxon>
        <taxon>Theaceae</taxon>
        <taxon>Camellia</taxon>
    </lineage>
</organism>
<sequence length="102" mass="11103">MVSMAKKVIVAIITLNLIVMMTMAEAPAPFIPCCNSKITDCCPAATTTTTAHEEPLSIKSDKRIAHPYPLLRARPAASMAFPLFTVRPTSCCDQYIQTCCKP</sequence>
<dbReference type="Proteomes" id="UP001060215">
    <property type="component" value="Chromosome 9"/>
</dbReference>
<protein>
    <submittedName>
        <fullName evidence="1">Uncharacterized protein</fullName>
    </submittedName>
</protein>
<name>A0ACC0GS80_9ERIC</name>
<keyword evidence="2" id="KW-1185">Reference proteome</keyword>